<dbReference type="Gene3D" id="3.90.550.50">
    <property type="match status" value="1"/>
</dbReference>
<dbReference type="AlphaFoldDB" id="A0AAD9MUE7"/>
<gene>
    <name evidence="12" type="ORF">LSH36_751g00021</name>
</gene>
<dbReference type="GO" id="GO:0016758">
    <property type="term" value="F:hexosyltransferase activity"/>
    <property type="evidence" value="ECO:0007669"/>
    <property type="project" value="InterPro"/>
</dbReference>
<keyword evidence="5 11" id="KW-0812">Transmembrane</keyword>
<keyword evidence="9 11" id="KW-0472">Membrane</keyword>
<evidence type="ECO:0000256" key="2">
    <source>
        <dbReference type="ARBA" id="ARBA00008661"/>
    </source>
</evidence>
<evidence type="ECO:0000313" key="13">
    <source>
        <dbReference type="Proteomes" id="UP001208570"/>
    </source>
</evidence>
<organism evidence="12 13">
    <name type="scientific">Paralvinella palmiformis</name>
    <dbReference type="NCBI Taxonomy" id="53620"/>
    <lineage>
        <taxon>Eukaryota</taxon>
        <taxon>Metazoa</taxon>
        <taxon>Spiralia</taxon>
        <taxon>Lophotrochozoa</taxon>
        <taxon>Annelida</taxon>
        <taxon>Polychaeta</taxon>
        <taxon>Sedentaria</taxon>
        <taxon>Canalipalpata</taxon>
        <taxon>Terebellida</taxon>
        <taxon>Terebelliformia</taxon>
        <taxon>Alvinellidae</taxon>
        <taxon>Paralvinella</taxon>
    </lineage>
</organism>
<evidence type="ECO:0000256" key="8">
    <source>
        <dbReference type="ARBA" id="ARBA00023034"/>
    </source>
</evidence>
<keyword evidence="8 11" id="KW-0333">Golgi apparatus</keyword>
<comment type="similarity">
    <text evidence="2 11">Belongs to the glycosyltransferase 31 family.</text>
</comment>
<proteinExistence type="inferred from homology"/>
<feature type="transmembrane region" description="Helical" evidence="11">
    <location>
        <begin position="16"/>
        <end position="37"/>
    </location>
</feature>
<reference evidence="12" key="1">
    <citation type="journal article" date="2023" name="Mol. Biol. Evol.">
        <title>Third-Generation Sequencing Reveals the Adaptive Role of the Epigenome in Three Deep-Sea Polychaetes.</title>
        <authorList>
            <person name="Perez M."/>
            <person name="Aroh O."/>
            <person name="Sun Y."/>
            <person name="Lan Y."/>
            <person name="Juniper S.K."/>
            <person name="Young C.R."/>
            <person name="Angers B."/>
            <person name="Qian P.Y."/>
        </authorList>
    </citation>
    <scope>NUCLEOTIDE SEQUENCE</scope>
    <source>
        <strain evidence="12">P08H-3</strain>
    </source>
</reference>
<keyword evidence="6 11" id="KW-0735">Signal-anchor</keyword>
<dbReference type="GO" id="GO:0006493">
    <property type="term" value="P:protein O-linked glycosylation"/>
    <property type="evidence" value="ECO:0007669"/>
    <property type="project" value="TreeGrafter"/>
</dbReference>
<dbReference type="Proteomes" id="UP001208570">
    <property type="component" value="Unassembled WGS sequence"/>
</dbReference>
<evidence type="ECO:0000256" key="11">
    <source>
        <dbReference type="RuleBase" id="RU363063"/>
    </source>
</evidence>
<evidence type="ECO:0000313" key="12">
    <source>
        <dbReference type="EMBL" id="KAK2144488.1"/>
    </source>
</evidence>
<dbReference type="InterPro" id="IPR002659">
    <property type="entry name" value="Glyco_trans_31"/>
</dbReference>
<evidence type="ECO:0000256" key="7">
    <source>
        <dbReference type="ARBA" id="ARBA00022989"/>
    </source>
</evidence>
<dbReference type="EC" id="2.4.1.-" evidence="11"/>
<evidence type="ECO:0000256" key="10">
    <source>
        <dbReference type="ARBA" id="ARBA00023180"/>
    </source>
</evidence>
<evidence type="ECO:0000256" key="6">
    <source>
        <dbReference type="ARBA" id="ARBA00022968"/>
    </source>
</evidence>
<keyword evidence="4" id="KW-0808">Transferase</keyword>
<name>A0AAD9MUE7_9ANNE</name>
<dbReference type="GO" id="GO:0000139">
    <property type="term" value="C:Golgi membrane"/>
    <property type="evidence" value="ECO:0007669"/>
    <property type="project" value="UniProtKB-SubCell"/>
</dbReference>
<dbReference type="FunFam" id="3.90.550.50:FF:000001">
    <property type="entry name" value="Hexosyltransferase"/>
    <property type="match status" value="1"/>
</dbReference>
<evidence type="ECO:0000256" key="9">
    <source>
        <dbReference type="ARBA" id="ARBA00023136"/>
    </source>
</evidence>
<evidence type="ECO:0000256" key="3">
    <source>
        <dbReference type="ARBA" id="ARBA00022676"/>
    </source>
</evidence>
<dbReference type="PANTHER" id="PTHR11214:SF364">
    <property type="entry name" value="HEXOSYLTRANSFERASE"/>
    <property type="match status" value="1"/>
</dbReference>
<accession>A0AAD9MUE7</accession>
<keyword evidence="10" id="KW-0325">Glycoprotein</keyword>
<dbReference type="EMBL" id="JAODUP010000751">
    <property type="protein sequence ID" value="KAK2144488.1"/>
    <property type="molecule type" value="Genomic_DNA"/>
</dbReference>
<comment type="subcellular location">
    <subcellularLocation>
        <location evidence="1 11">Golgi apparatus membrane</location>
        <topology evidence="1 11">Single-pass type II membrane protein</topology>
    </subcellularLocation>
</comment>
<keyword evidence="13" id="KW-1185">Reference proteome</keyword>
<keyword evidence="3 11" id="KW-0328">Glycosyltransferase</keyword>
<evidence type="ECO:0000256" key="1">
    <source>
        <dbReference type="ARBA" id="ARBA00004323"/>
    </source>
</evidence>
<evidence type="ECO:0000256" key="5">
    <source>
        <dbReference type="ARBA" id="ARBA00022692"/>
    </source>
</evidence>
<protein>
    <recommendedName>
        <fullName evidence="11">Hexosyltransferase</fullName>
        <ecNumber evidence="11">2.4.1.-</ecNumber>
    </recommendedName>
</protein>
<dbReference type="PANTHER" id="PTHR11214">
    <property type="entry name" value="BETA-1,3-N-ACETYLGLUCOSAMINYLTRANSFERASE"/>
    <property type="match status" value="1"/>
</dbReference>
<sequence>MTSQHFLTTERKKTRLYLICTLTLTVMSLDITMVMLMCVHQAVVYNEELTAFTSRVTTNKLPYAVIRSKRYDNSSWDIDKSHVGPVVNPYQFKYVLEPRNVCDEGHLLVVYVHSDVRNFDRRAVIRKTWGNTSIYTDIQMKLFFFVAMSQRGEDDDVLRAEARENDDIIQLGFIEHYHNMTYKAIGALKWLVTRCKTVTYLLKTDDDTFVNTFALFKHIEALSEDHLYVSGLLVCCRGHLKLVYRYGKWAVNRTEYPDDYYPHYCSGIAYILTADVARAIYRTSAHVPYFWIDDVYVTGMIPEAIRLRQIDMRGAYIRDVGKIDELFAGNEWYKFAFCHVPDLHHFERLWNIVRSKALLERIPDIEVVVPGRLANNYTYRYRADLPYYYVPPLTEMINY</sequence>
<dbReference type="Pfam" id="PF01762">
    <property type="entry name" value="Galactosyl_T"/>
    <property type="match status" value="1"/>
</dbReference>
<evidence type="ECO:0000256" key="4">
    <source>
        <dbReference type="ARBA" id="ARBA00022679"/>
    </source>
</evidence>
<keyword evidence="7 11" id="KW-1133">Transmembrane helix</keyword>
<comment type="caution">
    <text evidence="12">The sequence shown here is derived from an EMBL/GenBank/DDBJ whole genome shotgun (WGS) entry which is preliminary data.</text>
</comment>